<dbReference type="CAZy" id="GT4">
    <property type="family name" value="Glycosyltransferase Family 4"/>
</dbReference>
<dbReference type="Proteomes" id="UP000008206">
    <property type="component" value="Chromosome"/>
</dbReference>
<keyword evidence="2" id="KW-1185">Reference proteome</keyword>
<keyword evidence="1" id="KW-0808">Transferase</keyword>
<dbReference type="GO" id="GO:0016740">
    <property type="term" value="F:transferase activity"/>
    <property type="evidence" value="ECO:0007669"/>
    <property type="project" value="UniProtKB-KW"/>
</dbReference>
<dbReference type="EMBL" id="CP002198">
    <property type="protein sequence ID" value="ADN15309.1"/>
    <property type="molecule type" value="Genomic_DNA"/>
</dbReference>
<protein>
    <submittedName>
        <fullName evidence="1">Glycosyl transferase group 1</fullName>
    </submittedName>
</protein>
<sequence>MYSTDKSKKFLLIAPSYACLDTTGGGQRTLLIYQSLLVLGKVDVVIVGKGYLPFLKKFFPDANSINLIEHLERGQFGKWRWVRPLSPKLVDQIATVFGERSIEYQADPQVLSLVTDLINKNNYDFIVGRYLRPTARSGVFNQNTIPILLDIDDLDDSVFRSRLNQPNLNPLLRPLITRQLRQIEEIMPPLIEKCKHIWVTNENDARRINHPSVSLLPNIPYQFSISNLVVPSFKQSNSPVILFVGTYGHRVNREAMLRFVKHCWPKIHGVVAQAKLRIVGSGGWEKIESVIGQIPGVEVVGFVENLAEEYEQCTFTIVPIFEGGGTKIKVVESLFYGRTAIITSHAHNGYETLQNGEYLLVAENETEFINHCIQLLKEPELCIKMAEKGQAKVVKEYSTNGFQSIIKETLNTVNNGVPSELIKTQ</sequence>
<dbReference type="eggNOG" id="COG0438">
    <property type="taxonomic scope" value="Bacteria"/>
</dbReference>
<dbReference type="RefSeq" id="WP_013323378.1">
    <property type="nucleotide sequence ID" value="NC_014501.1"/>
</dbReference>
<dbReference type="CDD" id="cd03801">
    <property type="entry name" value="GT4_PimA-like"/>
    <property type="match status" value="1"/>
</dbReference>
<dbReference type="KEGG" id="cyj:Cyan7822_3359"/>
<dbReference type="OrthoDB" id="9807209at2"/>
<dbReference type="Gene3D" id="3.40.50.2000">
    <property type="entry name" value="Glycogen Phosphorylase B"/>
    <property type="match status" value="1"/>
</dbReference>
<dbReference type="Pfam" id="PF13692">
    <property type="entry name" value="Glyco_trans_1_4"/>
    <property type="match status" value="1"/>
</dbReference>
<proteinExistence type="predicted"/>
<reference evidence="2" key="1">
    <citation type="journal article" date="2011" name="MBio">
        <title>Novel metabolic attributes of the genus Cyanothece, comprising a group of unicellular nitrogen-fixing Cyanobacteria.</title>
        <authorList>
            <person name="Bandyopadhyay A."/>
            <person name="Elvitigala T."/>
            <person name="Welsh E."/>
            <person name="Stockel J."/>
            <person name="Liberton M."/>
            <person name="Min H."/>
            <person name="Sherman L.A."/>
            <person name="Pakrasi H.B."/>
        </authorList>
    </citation>
    <scope>NUCLEOTIDE SEQUENCE [LARGE SCALE GENOMIC DNA]</scope>
    <source>
        <strain evidence="2">PCC 7822</strain>
    </source>
</reference>
<dbReference type="AlphaFoldDB" id="E0UDJ6"/>
<dbReference type="HOGENOM" id="CLU_645154_0_0_3"/>
<gene>
    <name evidence="1" type="ordered locus">Cyan7822_3359</name>
</gene>
<dbReference type="STRING" id="497965.Cyan7822_3359"/>
<dbReference type="PANTHER" id="PTHR12526">
    <property type="entry name" value="GLYCOSYLTRANSFERASE"/>
    <property type="match status" value="1"/>
</dbReference>
<name>E0UDJ6_GLOV7</name>
<accession>E0UDJ6</accession>
<evidence type="ECO:0000313" key="1">
    <source>
        <dbReference type="EMBL" id="ADN15309.1"/>
    </source>
</evidence>
<organism evidence="1 2">
    <name type="scientific">Gloeothece verrucosa (strain PCC 7822)</name>
    <name type="common">Cyanothece sp. (strain PCC 7822)</name>
    <dbReference type="NCBI Taxonomy" id="497965"/>
    <lineage>
        <taxon>Bacteria</taxon>
        <taxon>Bacillati</taxon>
        <taxon>Cyanobacteriota</taxon>
        <taxon>Cyanophyceae</taxon>
        <taxon>Oscillatoriophycideae</taxon>
        <taxon>Chroococcales</taxon>
        <taxon>Aphanothecaceae</taxon>
        <taxon>Gloeothece</taxon>
        <taxon>Gloeothece verrucosa</taxon>
    </lineage>
</organism>
<evidence type="ECO:0000313" key="2">
    <source>
        <dbReference type="Proteomes" id="UP000008206"/>
    </source>
</evidence>
<dbReference type="SUPFAM" id="SSF53756">
    <property type="entry name" value="UDP-Glycosyltransferase/glycogen phosphorylase"/>
    <property type="match status" value="1"/>
</dbReference>